<dbReference type="EMBL" id="BOMH01000038">
    <property type="protein sequence ID" value="GID67296.1"/>
    <property type="molecule type" value="Genomic_DNA"/>
</dbReference>
<accession>A0A919MDL9</accession>
<keyword evidence="2" id="KW-1185">Reference proteome</keyword>
<sequence length="138" mass="15469">MSMVVLLLLVLVVICATGRERRTRRAFAEDGPTFRCRVRSRRRWSRWMLARWTGELLVIRRGPVFDRIRRLPGVVLADGVVRRHVHGRRLIVVRVGIGGGAVIEVAADGLDRAELVGPYVAAAFSGLAAAPVRRRHEN</sequence>
<evidence type="ECO:0000313" key="2">
    <source>
        <dbReference type="Proteomes" id="UP000619479"/>
    </source>
</evidence>
<gene>
    <name evidence="1" type="ORF">Acy02nite_51770</name>
</gene>
<evidence type="ECO:0000313" key="1">
    <source>
        <dbReference type="EMBL" id="GID67296.1"/>
    </source>
</evidence>
<organism evidence="1 2">
    <name type="scientific">Actinoplanes cyaneus</name>
    <dbReference type="NCBI Taxonomy" id="52696"/>
    <lineage>
        <taxon>Bacteria</taxon>
        <taxon>Bacillati</taxon>
        <taxon>Actinomycetota</taxon>
        <taxon>Actinomycetes</taxon>
        <taxon>Micromonosporales</taxon>
        <taxon>Micromonosporaceae</taxon>
        <taxon>Actinoplanes</taxon>
    </lineage>
</organism>
<comment type="caution">
    <text evidence="1">The sequence shown here is derived from an EMBL/GenBank/DDBJ whole genome shotgun (WGS) entry which is preliminary data.</text>
</comment>
<reference evidence="1" key="1">
    <citation type="submission" date="2021-01" db="EMBL/GenBank/DDBJ databases">
        <title>Whole genome shotgun sequence of Actinoplanes cyaneus NBRC 14990.</title>
        <authorList>
            <person name="Komaki H."/>
            <person name="Tamura T."/>
        </authorList>
    </citation>
    <scope>NUCLEOTIDE SEQUENCE</scope>
    <source>
        <strain evidence="1">NBRC 14990</strain>
    </source>
</reference>
<name>A0A919MDL9_9ACTN</name>
<dbReference type="Proteomes" id="UP000619479">
    <property type="component" value="Unassembled WGS sequence"/>
</dbReference>
<proteinExistence type="predicted"/>
<dbReference type="AlphaFoldDB" id="A0A919MDL9"/>
<protein>
    <submittedName>
        <fullName evidence="1">Uncharacterized protein</fullName>
    </submittedName>
</protein>
<dbReference type="RefSeq" id="WP_239175203.1">
    <property type="nucleotide sequence ID" value="NZ_BAAAUC010000004.1"/>
</dbReference>